<gene>
    <name evidence="2" type="ORF">FHS44_007756</name>
</gene>
<evidence type="ECO:0000256" key="1">
    <source>
        <dbReference type="SAM" id="MobiDB-lite"/>
    </source>
</evidence>
<reference evidence="2 3" key="1">
    <citation type="submission" date="2020-08" db="EMBL/GenBank/DDBJ databases">
        <title>Genomic Encyclopedia of Type Strains, Phase III (KMG-III): the genomes of soil and plant-associated and newly described type strains.</title>
        <authorList>
            <person name="Whitman W."/>
        </authorList>
    </citation>
    <scope>NUCLEOTIDE SEQUENCE [LARGE SCALE GENOMIC DNA]</scope>
    <source>
        <strain evidence="2 3">CECT 8840</strain>
    </source>
</reference>
<comment type="caution">
    <text evidence="2">The sequence shown here is derived from an EMBL/GenBank/DDBJ whole genome shotgun (WGS) entry which is preliminary data.</text>
</comment>
<accession>A0A7W7QVM2</accession>
<dbReference type="RefSeq" id="WP_184725087.1">
    <property type="nucleotide sequence ID" value="NZ_JACHJP010000015.1"/>
</dbReference>
<dbReference type="Proteomes" id="UP000552644">
    <property type="component" value="Unassembled WGS sequence"/>
</dbReference>
<evidence type="ECO:0000313" key="3">
    <source>
        <dbReference type="Proteomes" id="UP000552644"/>
    </source>
</evidence>
<keyword evidence="3" id="KW-1185">Reference proteome</keyword>
<feature type="region of interest" description="Disordered" evidence="1">
    <location>
        <begin position="48"/>
        <end position="73"/>
    </location>
</feature>
<dbReference type="EMBL" id="JACHJP010000015">
    <property type="protein sequence ID" value="MBB4920605.1"/>
    <property type="molecule type" value="Genomic_DNA"/>
</dbReference>
<organism evidence="2 3">
    <name type="scientific">Streptosporangium saharense</name>
    <dbReference type="NCBI Taxonomy" id="1706840"/>
    <lineage>
        <taxon>Bacteria</taxon>
        <taxon>Bacillati</taxon>
        <taxon>Actinomycetota</taxon>
        <taxon>Actinomycetes</taxon>
        <taxon>Streptosporangiales</taxon>
        <taxon>Streptosporangiaceae</taxon>
        <taxon>Streptosporangium</taxon>
    </lineage>
</organism>
<proteinExistence type="predicted"/>
<sequence length="73" mass="8163">MLIRCEWLSMRMIQSAYAVLRNALEPTVREEAIPRNATKLVKIPAPKRPDRAQAVRYSRAPGTDRLTGTGTPA</sequence>
<protein>
    <submittedName>
        <fullName evidence="2">Uncharacterized protein</fullName>
    </submittedName>
</protein>
<evidence type="ECO:0000313" key="2">
    <source>
        <dbReference type="EMBL" id="MBB4920605.1"/>
    </source>
</evidence>
<dbReference type="AlphaFoldDB" id="A0A7W7QVM2"/>
<name>A0A7W7QVM2_9ACTN</name>